<keyword evidence="3 4" id="KW-0378">Hydrolase</keyword>
<evidence type="ECO:0000313" key="6">
    <source>
        <dbReference type="Proteomes" id="UP000598997"/>
    </source>
</evidence>
<comment type="catalytic activity">
    <reaction evidence="4">
        <text>alpha,alpha-trehalose 6-phosphate + H2O = alpha,alpha-trehalose + phosphate</text>
        <dbReference type="Rhea" id="RHEA:23420"/>
        <dbReference type="ChEBI" id="CHEBI:15377"/>
        <dbReference type="ChEBI" id="CHEBI:16551"/>
        <dbReference type="ChEBI" id="CHEBI:43474"/>
        <dbReference type="ChEBI" id="CHEBI:58429"/>
        <dbReference type="EC" id="3.1.3.12"/>
    </reaction>
</comment>
<keyword evidence="6" id="KW-1185">Reference proteome</keyword>
<dbReference type="Gene3D" id="3.30.70.1020">
    <property type="entry name" value="Trehalose-6-phosphate phosphatase related protein, domain 2"/>
    <property type="match status" value="1"/>
</dbReference>
<gene>
    <name evidence="5" type="ORF">GCM10010989_00270</name>
</gene>
<dbReference type="InterPro" id="IPR003337">
    <property type="entry name" value="Trehalose_PPase"/>
</dbReference>
<dbReference type="InterPro" id="IPR023214">
    <property type="entry name" value="HAD_sf"/>
</dbReference>
<dbReference type="PANTHER" id="PTHR43768">
    <property type="entry name" value="TREHALOSE 6-PHOSPHATE PHOSPHATASE"/>
    <property type="match status" value="1"/>
</dbReference>
<dbReference type="Proteomes" id="UP000598997">
    <property type="component" value="Unassembled WGS sequence"/>
</dbReference>
<dbReference type="EC" id="3.1.3.12" evidence="4"/>
<dbReference type="NCBIfam" id="TIGR01484">
    <property type="entry name" value="HAD-SF-IIB"/>
    <property type="match status" value="1"/>
</dbReference>
<dbReference type="InterPro" id="IPR044651">
    <property type="entry name" value="OTSB-like"/>
</dbReference>
<dbReference type="Pfam" id="PF02358">
    <property type="entry name" value="Trehalose_PPase"/>
    <property type="match status" value="1"/>
</dbReference>
<dbReference type="GO" id="GO:0046872">
    <property type="term" value="F:metal ion binding"/>
    <property type="evidence" value="ECO:0007669"/>
    <property type="project" value="UniProtKB-KW"/>
</dbReference>
<organism evidence="5 6">
    <name type="scientific">Croceicoccus pelagius</name>
    <dbReference type="NCBI Taxonomy" id="1703341"/>
    <lineage>
        <taxon>Bacteria</taxon>
        <taxon>Pseudomonadati</taxon>
        <taxon>Pseudomonadota</taxon>
        <taxon>Alphaproteobacteria</taxon>
        <taxon>Sphingomonadales</taxon>
        <taxon>Erythrobacteraceae</taxon>
        <taxon>Croceicoccus</taxon>
    </lineage>
</organism>
<evidence type="ECO:0000256" key="4">
    <source>
        <dbReference type="RuleBase" id="RU361117"/>
    </source>
</evidence>
<comment type="caution">
    <text evidence="5">The sequence shown here is derived from an EMBL/GenBank/DDBJ whole genome shotgun (WGS) entry which is preliminary data.</text>
</comment>
<name>A0A917DD30_9SPHN</name>
<comment type="pathway">
    <text evidence="1 4">Glycan biosynthesis; trehalose biosynthesis.</text>
</comment>
<keyword evidence="4" id="KW-0460">Magnesium</keyword>
<protein>
    <recommendedName>
        <fullName evidence="4">Trehalose 6-phosphate phosphatase</fullName>
        <ecNumber evidence="4">3.1.3.12</ecNumber>
    </recommendedName>
</protein>
<dbReference type="GO" id="GO:0004805">
    <property type="term" value="F:trehalose-phosphatase activity"/>
    <property type="evidence" value="ECO:0007669"/>
    <property type="project" value="UniProtKB-EC"/>
</dbReference>
<evidence type="ECO:0000256" key="1">
    <source>
        <dbReference type="ARBA" id="ARBA00005199"/>
    </source>
</evidence>
<comment type="cofactor">
    <cofactor evidence="4">
        <name>Mg(2+)</name>
        <dbReference type="ChEBI" id="CHEBI:18420"/>
    </cofactor>
</comment>
<dbReference type="AlphaFoldDB" id="A0A917DD30"/>
<dbReference type="Gene3D" id="3.40.50.1000">
    <property type="entry name" value="HAD superfamily/HAD-like"/>
    <property type="match status" value="1"/>
</dbReference>
<dbReference type="PANTHER" id="PTHR43768:SF3">
    <property type="entry name" value="TREHALOSE 6-PHOSPHATE PHOSPHATASE"/>
    <property type="match status" value="1"/>
</dbReference>
<keyword evidence="4" id="KW-0479">Metal-binding</keyword>
<dbReference type="GO" id="GO:0005992">
    <property type="term" value="P:trehalose biosynthetic process"/>
    <property type="evidence" value="ECO:0007669"/>
    <property type="project" value="InterPro"/>
</dbReference>
<comment type="similarity">
    <text evidence="2 4">Belongs to the trehalose phosphatase family.</text>
</comment>
<sequence>MLLLDFDGTLVPLAERPEGVVVTRELIDRMNRLSVLFEGRLALVSGRAIEVLDDFGFEGLSIAGSHGAEWRLPDGSRDGLDRPDELDEAKAAFIKFANGKDGVLFEDKPLGAALHFRLAPSFADASIDLAKGVAGDLHLQHGHDMIEVRVGGVNKGTAIAELMSHAPFAGFRPIFLGDDVTDEDGFARVGDHGGHGILVGRIRDTRASYHLSDPNAVNAWLARALEPAG</sequence>
<reference evidence="5 6" key="1">
    <citation type="journal article" date="2014" name="Int. J. Syst. Evol. Microbiol.">
        <title>Complete genome sequence of Corynebacterium casei LMG S-19264T (=DSM 44701T), isolated from a smear-ripened cheese.</title>
        <authorList>
            <consortium name="US DOE Joint Genome Institute (JGI-PGF)"/>
            <person name="Walter F."/>
            <person name="Albersmeier A."/>
            <person name="Kalinowski J."/>
            <person name="Ruckert C."/>
        </authorList>
    </citation>
    <scope>NUCLEOTIDE SEQUENCE [LARGE SCALE GENOMIC DNA]</scope>
    <source>
        <strain evidence="5 6">CGMCC 1.15358</strain>
    </source>
</reference>
<evidence type="ECO:0000313" key="5">
    <source>
        <dbReference type="EMBL" id="GGD30178.1"/>
    </source>
</evidence>
<dbReference type="CDD" id="cd01627">
    <property type="entry name" value="HAD_TPP"/>
    <property type="match status" value="1"/>
</dbReference>
<dbReference type="NCBIfam" id="TIGR00685">
    <property type="entry name" value="T6PP"/>
    <property type="match status" value="1"/>
</dbReference>
<accession>A0A917DD30</accession>
<dbReference type="InterPro" id="IPR006379">
    <property type="entry name" value="HAD-SF_hydro_IIB"/>
</dbReference>
<dbReference type="SUPFAM" id="SSF56784">
    <property type="entry name" value="HAD-like"/>
    <property type="match status" value="1"/>
</dbReference>
<dbReference type="InterPro" id="IPR036412">
    <property type="entry name" value="HAD-like_sf"/>
</dbReference>
<evidence type="ECO:0000256" key="3">
    <source>
        <dbReference type="ARBA" id="ARBA00022801"/>
    </source>
</evidence>
<evidence type="ECO:0000256" key="2">
    <source>
        <dbReference type="ARBA" id="ARBA00008770"/>
    </source>
</evidence>
<comment type="function">
    <text evidence="4">Removes the phosphate from trehalose 6-phosphate to produce free trehalose.</text>
</comment>
<proteinExistence type="inferred from homology"/>
<dbReference type="EMBL" id="BMIO01000001">
    <property type="protein sequence ID" value="GGD30178.1"/>
    <property type="molecule type" value="Genomic_DNA"/>
</dbReference>